<sequence>WARIGVVTRELWSKESQWHNRKYFEVGSIKPSQLSPLARKWAAAFQSSLVPPQGTTGHGTGGVRTAIESPTLPDHSSPAARLVLAEKCRKPPECHRNFTVADLPPPATIFVDPGTRDQTGPQERPSGGLACTRHPPPGHLDFRAFWFKSVGVSFGIEQNIGETLPKFR</sequence>
<feature type="non-terminal residue" evidence="2">
    <location>
        <position position="1"/>
    </location>
</feature>
<protein>
    <submittedName>
        <fullName evidence="2">2-oxoglutarate and Fe(II)-dependent oxygenase superfamily protein</fullName>
    </submittedName>
</protein>
<organism evidence="2">
    <name type="scientific">Prunus dulcis</name>
    <name type="common">Almond</name>
    <name type="synonym">Amygdalus dulcis</name>
    <dbReference type="NCBI Taxonomy" id="3755"/>
    <lineage>
        <taxon>Eukaryota</taxon>
        <taxon>Viridiplantae</taxon>
        <taxon>Streptophyta</taxon>
        <taxon>Embryophyta</taxon>
        <taxon>Tracheophyta</taxon>
        <taxon>Spermatophyta</taxon>
        <taxon>Magnoliopsida</taxon>
        <taxon>eudicotyledons</taxon>
        <taxon>Gunneridae</taxon>
        <taxon>Pentapetalae</taxon>
        <taxon>rosids</taxon>
        <taxon>fabids</taxon>
        <taxon>Rosales</taxon>
        <taxon>Rosaceae</taxon>
        <taxon>Amygdaloideae</taxon>
        <taxon>Amygdaleae</taxon>
        <taxon>Prunus</taxon>
    </lineage>
</organism>
<proteinExistence type="predicted"/>
<gene>
    <name evidence="2" type="ORF">Prudu_013495</name>
</gene>
<evidence type="ECO:0000313" key="2">
    <source>
        <dbReference type="EMBL" id="BBH02810.1"/>
    </source>
</evidence>
<dbReference type="AlphaFoldDB" id="A0A4Y1REX9"/>
<dbReference type="EMBL" id="AP019301">
    <property type="protein sequence ID" value="BBH02810.1"/>
    <property type="molecule type" value="Genomic_DNA"/>
</dbReference>
<accession>A0A4Y1REX9</accession>
<reference evidence="2" key="1">
    <citation type="journal article" date="2019" name="Science">
        <title>Mutation of a bHLH transcription factor allowed almond domestication.</title>
        <authorList>
            <person name="Sanchez-Perez R."/>
            <person name="Pavan S."/>
            <person name="Mazzeo R."/>
            <person name="Moldovan C."/>
            <person name="Aiese Cigliano R."/>
            <person name="Del Cueto J."/>
            <person name="Ricciardi F."/>
            <person name="Lotti C."/>
            <person name="Ricciardi L."/>
            <person name="Dicenta F."/>
            <person name="Lopez-Marques R.L."/>
            <person name="Lindberg Moller B."/>
        </authorList>
    </citation>
    <scope>NUCLEOTIDE SEQUENCE</scope>
</reference>
<feature type="region of interest" description="Disordered" evidence="1">
    <location>
        <begin position="113"/>
        <end position="134"/>
    </location>
</feature>
<evidence type="ECO:0000256" key="1">
    <source>
        <dbReference type="SAM" id="MobiDB-lite"/>
    </source>
</evidence>
<name>A0A4Y1REX9_PRUDU</name>